<keyword evidence="2" id="KW-1185">Reference proteome</keyword>
<reference evidence="1 2" key="1">
    <citation type="submission" date="2019-04" db="EMBL/GenBank/DDBJ databases">
        <title>Complete genome sequence of Pantoea bacteriophage vB_PagS_AAS21.</title>
        <authorList>
            <person name="Truncaite L."/>
            <person name="Simoliuniene M."/>
            <person name="Zajanckauskaite A."/>
            <person name="Meskys R."/>
            <person name="Simoliunas E."/>
        </authorList>
    </citation>
    <scope>NUCLEOTIDE SEQUENCE [LARGE SCALE GENOMIC DNA]</scope>
</reference>
<proteinExistence type="predicted"/>
<protein>
    <submittedName>
        <fullName evidence="1">A2 protein</fullName>
    </submittedName>
</protein>
<evidence type="ECO:0000313" key="2">
    <source>
        <dbReference type="Proteomes" id="UP000308921"/>
    </source>
</evidence>
<dbReference type="Proteomes" id="UP000308921">
    <property type="component" value="Segment"/>
</dbReference>
<organism evidence="1 2">
    <name type="scientific">Pantoea phage vB_PagS_AAS21</name>
    <dbReference type="NCBI Taxonomy" id="2575261"/>
    <lineage>
        <taxon>Viruses</taxon>
        <taxon>Duplodnaviria</taxon>
        <taxon>Heunggongvirae</taxon>
        <taxon>Uroviricota</taxon>
        <taxon>Caudoviricetes</taxon>
        <taxon>Demerecviridae</taxon>
        <taxon>Keyvirus</taxon>
        <taxon>Keyvirus AAS21</taxon>
    </lineage>
</organism>
<name>A0A4Y5P1W9_9CAUD</name>
<evidence type="ECO:0000313" key="1">
    <source>
        <dbReference type="EMBL" id="QCW23942.1"/>
    </source>
</evidence>
<sequence>MTTTKTVKAEKTAKTTSVNGWTEENTALAITLYKEAFAVGGAELANDPSSTLKEIQEKTGAKSVVSVRSKLISEKVYEKADAPRKVGGGTSVRKVHFVRALAAKALAEGVIDDIAAFDSLEQAKAEPLKALAKLLNVEVTA</sequence>
<dbReference type="EMBL" id="MK770119">
    <property type="protein sequence ID" value="QCW23942.1"/>
    <property type="molecule type" value="Genomic_DNA"/>
</dbReference>
<gene>
    <name evidence="1" type="ORF">AAS21_gp204</name>
</gene>
<accession>A0A4Y5P1W9</accession>